<reference evidence="4 5" key="1">
    <citation type="submission" date="2018-10" db="EMBL/GenBank/DDBJ databases">
        <title>Co-occurring genomic capacity for anaerobic methane metabolism and dissimilatory sulfite reduction discovered in the Korarchaeota.</title>
        <authorList>
            <person name="Mckay L.J."/>
            <person name="Dlakic M."/>
            <person name="Fields M.W."/>
            <person name="Delmont T.O."/>
            <person name="Eren A.M."/>
            <person name="Jay Z.J."/>
            <person name="Klingelsmith K.B."/>
            <person name="Rusch D.B."/>
            <person name="Inskeep W.P."/>
        </authorList>
    </citation>
    <scope>NUCLEOTIDE SEQUENCE [LARGE SCALE GENOMIC DNA]</scope>
    <source>
        <strain evidence="4 5">WS</strain>
    </source>
</reference>
<organism evidence="4 5">
    <name type="scientific">Candidatus Korarchaeum cryptofilum</name>
    <dbReference type="NCBI Taxonomy" id="498846"/>
    <lineage>
        <taxon>Archaea</taxon>
        <taxon>Thermoproteota</taxon>
        <taxon>Candidatus Korarchaeia</taxon>
        <taxon>Candidatus Korarchaeales</taxon>
        <taxon>Candidatus Korarchaeaceae</taxon>
        <taxon>Candidatus Korarchaeum</taxon>
    </lineage>
</organism>
<name>A0A429G3N1_9CREN</name>
<sequence>MHELSKKIIIATHHPMVGIGMSSRKAHGKVKTKTWYNTYAFDIFPGQWIGETPASDPESLIGRNVEVVVRDITGDFMHEKYKLWFKIFKVEGNKAYARFVKEMLNKDYMRSIIQRRSSRVDIQSEGVTKDGNYVRIFTLIITVTRIRSSQKHAIREKVDEYVRSIIPNYTVEEIIRSFIFGNPLPVTSEIQRISSKIAPIKYVELRKMVILKPSEREAEERIESSAASGG</sequence>
<dbReference type="GO" id="GO:0006412">
    <property type="term" value="P:translation"/>
    <property type="evidence" value="ECO:0007669"/>
    <property type="project" value="UniProtKB-UniRule"/>
</dbReference>
<dbReference type="SMART" id="SM01397">
    <property type="entry name" value="Ribosomal_S3Ae"/>
    <property type="match status" value="1"/>
</dbReference>
<protein>
    <recommendedName>
        <fullName evidence="3">Small ribosomal subunit protein eS1</fullName>
    </recommendedName>
</protein>
<evidence type="ECO:0000313" key="5">
    <source>
        <dbReference type="Proteomes" id="UP000278149"/>
    </source>
</evidence>
<dbReference type="GO" id="GO:0005840">
    <property type="term" value="C:ribosome"/>
    <property type="evidence" value="ECO:0007669"/>
    <property type="project" value="UniProtKB-KW"/>
</dbReference>
<evidence type="ECO:0000256" key="1">
    <source>
        <dbReference type="ARBA" id="ARBA00022980"/>
    </source>
</evidence>
<dbReference type="GO" id="GO:1990904">
    <property type="term" value="C:ribonucleoprotein complex"/>
    <property type="evidence" value="ECO:0007669"/>
    <property type="project" value="UniProtKB-KW"/>
</dbReference>
<comment type="similarity">
    <text evidence="3">Belongs to the eukaryotic ribosomal protein eS1 family.</text>
</comment>
<keyword evidence="1 3" id="KW-0689">Ribosomal protein</keyword>
<dbReference type="HAMAP" id="MF_00359">
    <property type="entry name" value="Ribosomal_eS1"/>
    <property type="match status" value="1"/>
</dbReference>
<dbReference type="NCBIfam" id="NF003142">
    <property type="entry name" value="PRK04057.1"/>
    <property type="match status" value="1"/>
</dbReference>
<dbReference type="AlphaFoldDB" id="A0A429G3N1"/>
<comment type="caution">
    <text evidence="4">The sequence shown here is derived from an EMBL/GenBank/DDBJ whole genome shotgun (WGS) entry which is preliminary data.</text>
</comment>
<accession>A0A429G3N1</accession>
<proteinExistence type="inferred from homology"/>
<dbReference type="GO" id="GO:0003735">
    <property type="term" value="F:structural constituent of ribosome"/>
    <property type="evidence" value="ECO:0007669"/>
    <property type="project" value="InterPro"/>
</dbReference>
<dbReference type="Pfam" id="PF01015">
    <property type="entry name" value="Ribosomal_S3Ae"/>
    <property type="match status" value="1"/>
</dbReference>
<dbReference type="InterPro" id="IPR030838">
    <property type="entry name" value="Ribosomal_eS1_arc"/>
</dbReference>
<gene>
    <name evidence="3" type="primary">rps3ae</name>
    <name evidence="4" type="ORF">D9Q81_05990</name>
</gene>
<keyword evidence="2 3" id="KW-0687">Ribonucleoprotein</keyword>
<dbReference type="InterPro" id="IPR001593">
    <property type="entry name" value="Ribosomal_eS1"/>
</dbReference>
<evidence type="ECO:0000256" key="2">
    <source>
        <dbReference type="ARBA" id="ARBA00023274"/>
    </source>
</evidence>
<dbReference type="Proteomes" id="UP000278149">
    <property type="component" value="Unassembled WGS sequence"/>
</dbReference>
<evidence type="ECO:0000256" key="3">
    <source>
        <dbReference type="HAMAP-Rule" id="MF_00359"/>
    </source>
</evidence>
<dbReference type="EMBL" id="RCOR01000030">
    <property type="protein sequence ID" value="RSN68406.1"/>
    <property type="molecule type" value="Genomic_DNA"/>
</dbReference>
<evidence type="ECO:0000313" key="4">
    <source>
        <dbReference type="EMBL" id="RSN68406.1"/>
    </source>
</evidence>